<keyword evidence="4" id="KW-1185">Reference proteome</keyword>
<protein>
    <submittedName>
        <fullName evidence="3">Uncharacterized protein</fullName>
    </submittedName>
</protein>
<dbReference type="Proteomes" id="UP001372338">
    <property type="component" value="Unassembled WGS sequence"/>
</dbReference>
<feature type="compositionally biased region" description="Basic and acidic residues" evidence="1">
    <location>
        <begin position="7"/>
        <end position="20"/>
    </location>
</feature>
<reference evidence="3 4" key="1">
    <citation type="submission" date="2024-01" db="EMBL/GenBank/DDBJ databases">
        <title>The genomes of 5 underutilized Papilionoideae crops provide insights into root nodulation and disease resistanc.</title>
        <authorList>
            <person name="Yuan L."/>
        </authorList>
    </citation>
    <scope>NUCLEOTIDE SEQUENCE [LARGE SCALE GENOMIC DNA]</scope>
    <source>
        <strain evidence="3">ZHUSHIDOU_FW_LH</strain>
        <tissue evidence="3">Leaf</tissue>
    </source>
</reference>
<feature type="compositionally biased region" description="Polar residues" evidence="1">
    <location>
        <begin position="25"/>
        <end position="36"/>
    </location>
</feature>
<dbReference type="AlphaFoldDB" id="A0AAN9IJ47"/>
<evidence type="ECO:0000256" key="2">
    <source>
        <dbReference type="SAM" id="Phobius"/>
    </source>
</evidence>
<dbReference type="EMBL" id="JAYWIO010000002">
    <property type="protein sequence ID" value="KAK7281062.1"/>
    <property type="molecule type" value="Genomic_DNA"/>
</dbReference>
<feature type="transmembrane region" description="Helical" evidence="2">
    <location>
        <begin position="149"/>
        <end position="173"/>
    </location>
</feature>
<evidence type="ECO:0000313" key="4">
    <source>
        <dbReference type="Proteomes" id="UP001372338"/>
    </source>
</evidence>
<sequence>MSILTRAHCESRCDTSRQRPLDSGGSRSSPRLNDHTSSCRGGRFLAIKWDVWILPIHSTCLTRLLCVNRSLNTYFLCALFCLCFPLSLITLCASNVNAPKFDALKSVMPQREAFCFLVRIDRLWVVPGFINPDQAMAIEMVFLDQHVSLISFVLPLFFSCKVFCCVVVNYILIGFPNSPTAMKASSLIFSWQHPDVVHYPVACVAPSLSHFPLRHLSRSKGDKIEAYVIDIGITMNLVL</sequence>
<evidence type="ECO:0000313" key="3">
    <source>
        <dbReference type="EMBL" id="KAK7281062.1"/>
    </source>
</evidence>
<keyword evidence="2" id="KW-0472">Membrane</keyword>
<gene>
    <name evidence="3" type="ORF">RIF29_08726</name>
</gene>
<organism evidence="3 4">
    <name type="scientific">Crotalaria pallida</name>
    <name type="common">Smooth rattlebox</name>
    <name type="synonym">Crotalaria striata</name>
    <dbReference type="NCBI Taxonomy" id="3830"/>
    <lineage>
        <taxon>Eukaryota</taxon>
        <taxon>Viridiplantae</taxon>
        <taxon>Streptophyta</taxon>
        <taxon>Embryophyta</taxon>
        <taxon>Tracheophyta</taxon>
        <taxon>Spermatophyta</taxon>
        <taxon>Magnoliopsida</taxon>
        <taxon>eudicotyledons</taxon>
        <taxon>Gunneridae</taxon>
        <taxon>Pentapetalae</taxon>
        <taxon>rosids</taxon>
        <taxon>fabids</taxon>
        <taxon>Fabales</taxon>
        <taxon>Fabaceae</taxon>
        <taxon>Papilionoideae</taxon>
        <taxon>50 kb inversion clade</taxon>
        <taxon>genistoids sensu lato</taxon>
        <taxon>core genistoids</taxon>
        <taxon>Crotalarieae</taxon>
        <taxon>Crotalaria</taxon>
    </lineage>
</organism>
<feature type="transmembrane region" description="Helical" evidence="2">
    <location>
        <begin position="73"/>
        <end position="96"/>
    </location>
</feature>
<proteinExistence type="predicted"/>
<keyword evidence="2" id="KW-0812">Transmembrane</keyword>
<evidence type="ECO:0000256" key="1">
    <source>
        <dbReference type="SAM" id="MobiDB-lite"/>
    </source>
</evidence>
<keyword evidence="2" id="KW-1133">Transmembrane helix</keyword>
<accession>A0AAN9IJ47</accession>
<comment type="caution">
    <text evidence="3">The sequence shown here is derived from an EMBL/GenBank/DDBJ whole genome shotgun (WGS) entry which is preliminary data.</text>
</comment>
<name>A0AAN9IJ47_CROPI</name>
<feature type="region of interest" description="Disordered" evidence="1">
    <location>
        <begin position="1"/>
        <end position="36"/>
    </location>
</feature>